<feature type="chain" id="PRO_5022886311" description="Surface antigen domain-containing protein" evidence="1">
    <location>
        <begin position="25"/>
        <end position="140"/>
    </location>
</feature>
<sequence length="140" mass="14757">MFQKLKNRTVYGATAALCMSAALAGCATTPNQAPDAQANWLFVGEPVIWLSTENATQLEQTRVGNSTTLNQTPWGDTIQISRTPGYFSATGAQCFKSTISSDGKHPMDVNVCQYEGGQWGVSKALQPAGASLPATVGDPS</sequence>
<comment type="caution">
    <text evidence="2">The sequence shown here is derived from an EMBL/GenBank/DDBJ whole genome shotgun (WGS) entry which is preliminary data.</text>
</comment>
<protein>
    <recommendedName>
        <fullName evidence="4">Surface antigen domain-containing protein</fullName>
    </recommendedName>
</protein>
<name>A0A5B0VIZ0_9GAMM</name>
<evidence type="ECO:0000313" key="2">
    <source>
        <dbReference type="EMBL" id="KAA1174667.1"/>
    </source>
</evidence>
<accession>A0A5B0VIZ0</accession>
<reference evidence="2 3" key="1">
    <citation type="submission" date="2019-08" db="EMBL/GenBank/DDBJ databases">
        <title>Marinobacter ZYF650 sp. nov., a marine bacterium isolated from seawater of the Mariana trench.</title>
        <authorList>
            <person name="Ahmad W."/>
        </authorList>
    </citation>
    <scope>NUCLEOTIDE SEQUENCE [LARGE SCALE GENOMIC DNA]</scope>
    <source>
        <strain evidence="2 3">ZYF650</strain>
    </source>
</reference>
<dbReference type="PROSITE" id="PS51257">
    <property type="entry name" value="PROKAR_LIPOPROTEIN"/>
    <property type="match status" value="1"/>
</dbReference>
<organism evidence="2 3">
    <name type="scientific">Marinobacter salinexigens</name>
    <dbReference type="NCBI Taxonomy" id="2919747"/>
    <lineage>
        <taxon>Bacteria</taxon>
        <taxon>Pseudomonadati</taxon>
        <taxon>Pseudomonadota</taxon>
        <taxon>Gammaproteobacteria</taxon>
        <taxon>Pseudomonadales</taxon>
        <taxon>Marinobacteraceae</taxon>
        <taxon>Marinobacter</taxon>
    </lineage>
</organism>
<dbReference type="InterPro" id="IPR032258">
    <property type="entry name" value="DUF5061"/>
</dbReference>
<dbReference type="Proteomes" id="UP000323161">
    <property type="component" value="Unassembled WGS sequence"/>
</dbReference>
<gene>
    <name evidence="2" type="ORF">FWJ25_04560</name>
</gene>
<dbReference type="AlphaFoldDB" id="A0A5B0VIZ0"/>
<evidence type="ECO:0008006" key="4">
    <source>
        <dbReference type="Google" id="ProtNLM"/>
    </source>
</evidence>
<dbReference type="RefSeq" id="WP_149599089.1">
    <property type="nucleotide sequence ID" value="NZ_VTUU01000002.1"/>
</dbReference>
<keyword evidence="3" id="KW-1185">Reference proteome</keyword>
<evidence type="ECO:0000313" key="3">
    <source>
        <dbReference type="Proteomes" id="UP000323161"/>
    </source>
</evidence>
<feature type="signal peptide" evidence="1">
    <location>
        <begin position="1"/>
        <end position="24"/>
    </location>
</feature>
<dbReference type="EMBL" id="VTUU01000002">
    <property type="protein sequence ID" value="KAA1174667.1"/>
    <property type="molecule type" value="Genomic_DNA"/>
</dbReference>
<evidence type="ECO:0000256" key="1">
    <source>
        <dbReference type="SAM" id="SignalP"/>
    </source>
</evidence>
<keyword evidence="1" id="KW-0732">Signal</keyword>
<dbReference type="Pfam" id="PF16587">
    <property type="entry name" value="DUF5061"/>
    <property type="match status" value="1"/>
</dbReference>
<proteinExistence type="predicted"/>